<dbReference type="FunFam" id="2.30.30.140:FF:000036">
    <property type="entry name" value="PWWP domain-containing protein 2A"/>
    <property type="match status" value="1"/>
</dbReference>
<feature type="compositionally biased region" description="Basic and acidic residues" evidence="3">
    <location>
        <begin position="435"/>
        <end position="452"/>
    </location>
</feature>
<dbReference type="Pfam" id="PF00855">
    <property type="entry name" value="PWWP"/>
    <property type="match status" value="1"/>
</dbReference>
<feature type="region of interest" description="Disordered" evidence="3">
    <location>
        <begin position="146"/>
        <end position="273"/>
    </location>
</feature>
<feature type="compositionally biased region" description="Low complexity" evidence="3">
    <location>
        <begin position="493"/>
        <end position="513"/>
    </location>
</feature>
<dbReference type="InterPro" id="IPR000313">
    <property type="entry name" value="PWWP_dom"/>
</dbReference>
<dbReference type="SUPFAM" id="SSF63748">
    <property type="entry name" value="Tudor/PWWP/MBT"/>
    <property type="match status" value="1"/>
</dbReference>
<gene>
    <name evidence="5" type="ORF">EXN66_Car021099</name>
</gene>
<feature type="domain" description="PWWP" evidence="4">
    <location>
        <begin position="779"/>
        <end position="840"/>
    </location>
</feature>
<feature type="compositionally biased region" description="Polar residues" evidence="3">
    <location>
        <begin position="539"/>
        <end position="548"/>
    </location>
</feature>
<feature type="compositionally biased region" description="Low complexity" evidence="3">
    <location>
        <begin position="1"/>
        <end position="21"/>
    </location>
</feature>
<proteinExistence type="predicted"/>
<evidence type="ECO:0000313" key="6">
    <source>
        <dbReference type="Proteomes" id="UP000503349"/>
    </source>
</evidence>
<evidence type="ECO:0000256" key="2">
    <source>
        <dbReference type="ARBA" id="ARBA00023163"/>
    </source>
</evidence>
<dbReference type="AlphaFoldDB" id="A0A6G1QT60"/>
<feature type="compositionally biased region" description="Polar residues" evidence="3">
    <location>
        <begin position="638"/>
        <end position="648"/>
    </location>
</feature>
<dbReference type="PANTHER" id="PTHR16112:SF22">
    <property type="entry name" value="PWWP DOMAIN-CONTAINING 2B"/>
    <property type="match status" value="1"/>
</dbReference>
<sequence>MAAVAADAGAAVVPTTTTTAAADDESPPESGPPGSELQAGTLEHDGTGESGPVVDLVALQLEDGGDGEERRHVRSELEPAAGTALCETAVTDELIVNFPVDRGSTDRFSPGLPGDPEGGGNVYCSILPDQQPSAVFLHSFPAPPPATEAGLSLAEPAEPTTNVTTDRAETGGQDMSYTALVKPELRPEPPGEAMLDSKADRLSVPVSMDSLDRHDQETDELTGRSQRDSSSPCRSPKRRLVTDKPTAEESFRPDAVPEPLFGPPPVSSVQDLSPGSEVRVSLDHVIDDALVVSFRVGEKVFSGVLMDVSRRFGPYGIPITVFPRRDDLTPQMSLQPQTTSNLSTKREENPMGSPAPAQTWTSKPPPLFHEGAPYPPPLFIRDTYNQTLPQPPPRKIKRLKRRYRCEEPTSIMNAIKLRPRQVLCDKCKGVVTSGGHREARRGPLDLRGEDASRRRRPPEGPMSLELKRLRNDDKGARAERRSSSGIRATSSPSSSRLRTVAPSSSSSSSSSSRLHLKLNSKKVLAKGSADRSKARQVLKNLTRSSQPPRSKDQNQRQSENQDCSKTMTRAAALQNHNQKVHFTRRLQHLSGTASPQTALPPRMRLKPQRYRTDEAPCPPNKHSPRSSPPKPPPSPSPTHDQGLTTEVQPPSPPSLFAVSVSMQKQEVCPPDEEHLEPQAGGGEEQVVEPPPPSSSVLDSSTPSECSSIETFDLPPSGDLTSSLPPPAPLATPSFRAEEEEEEEGSDLKRRRKSSSSPSSSVFSKSVSKVLLPDGRTVCVGDIVWAKIYGFPWWPARVLAITVSRRGDTGLAVQQEARVSWFGSPTTSFLPLAQLSPFLETFQSRFDRKRKGPYRRAIAEAASAAKQLTPEVRALLTQFET</sequence>
<accession>A0A6G1QT60</accession>
<feature type="region of interest" description="Disordered" evidence="3">
    <location>
        <begin position="430"/>
        <end position="565"/>
    </location>
</feature>
<feature type="compositionally biased region" description="Polar residues" evidence="3">
    <location>
        <begin position="483"/>
        <end position="492"/>
    </location>
</feature>
<dbReference type="GO" id="GO:0005634">
    <property type="term" value="C:nucleus"/>
    <property type="evidence" value="ECO:0007669"/>
    <property type="project" value="TreeGrafter"/>
</dbReference>
<keyword evidence="6" id="KW-1185">Reference proteome</keyword>
<dbReference type="GO" id="GO:0010369">
    <property type="term" value="C:chromocenter"/>
    <property type="evidence" value="ECO:0007669"/>
    <property type="project" value="TreeGrafter"/>
</dbReference>
<feature type="region of interest" description="Disordered" evidence="3">
    <location>
        <begin position="611"/>
        <end position="761"/>
    </location>
</feature>
<feature type="compositionally biased region" description="Low complexity" evidence="3">
    <location>
        <begin position="694"/>
        <end position="704"/>
    </location>
</feature>
<dbReference type="PROSITE" id="PS50812">
    <property type="entry name" value="PWWP"/>
    <property type="match status" value="1"/>
</dbReference>
<keyword evidence="1" id="KW-0805">Transcription regulation</keyword>
<keyword evidence="2" id="KW-0804">Transcription</keyword>
<dbReference type="Proteomes" id="UP000503349">
    <property type="component" value="Chromosome 22"/>
</dbReference>
<name>A0A6G1QT60_CHAAH</name>
<dbReference type="PANTHER" id="PTHR16112">
    <property type="entry name" value="METHYL-CPG BINDING PROTEIN, DROSOPHILA"/>
    <property type="match status" value="1"/>
</dbReference>
<dbReference type="Gene3D" id="2.30.30.140">
    <property type="match status" value="1"/>
</dbReference>
<reference evidence="6" key="2">
    <citation type="submission" date="2019-02" db="EMBL/GenBank/DDBJ databases">
        <title>Opniocepnalus argus Var Kimnra genome.</title>
        <authorList>
            <person name="Zhou C."/>
            <person name="Xiao S."/>
        </authorList>
    </citation>
    <scope>NUCLEOTIDE SEQUENCE [LARGE SCALE GENOMIC DNA]</scope>
</reference>
<evidence type="ECO:0000256" key="1">
    <source>
        <dbReference type="ARBA" id="ARBA00023015"/>
    </source>
</evidence>
<feature type="compositionally biased region" description="Pro residues" evidence="3">
    <location>
        <begin position="616"/>
        <end position="636"/>
    </location>
</feature>
<evidence type="ECO:0000313" key="5">
    <source>
        <dbReference type="EMBL" id="KAF3705408.1"/>
    </source>
</evidence>
<feature type="region of interest" description="Disordered" evidence="3">
    <location>
        <begin position="328"/>
        <end position="359"/>
    </location>
</feature>
<feature type="compositionally biased region" description="Polar residues" evidence="3">
    <location>
        <begin position="330"/>
        <end position="343"/>
    </location>
</feature>
<feature type="compositionally biased region" description="Basic and acidic residues" evidence="3">
    <location>
        <begin position="183"/>
        <end position="201"/>
    </location>
</feature>
<evidence type="ECO:0000259" key="4">
    <source>
        <dbReference type="PROSITE" id="PS50812"/>
    </source>
</evidence>
<evidence type="ECO:0000256" key="3">
    <source>
        <dbReference type="SAM" id="MobiDB-lite"/>
    </source>
</evidence>
<reference evidence="5 6" key="1">
    <citation type="submission" date="2019-02" db="EMBL/GenBank/DDBJ databases">
        <title>Opniocepnalus argus genome.</title>
        <authorList>
            <person name="Zhou C."/>
            <person name="Xiao S."/>
        </authorList>
    </citation>
    <scope>NUCLEOTIDE SEQUENCE [LARGE SCALE GENOMIC DNA]</scope>
    <source>
        <strain evidence="5">OARG1902GOOAL</strain>
        <tissue evidence="5">Muscle</tissue>
    </source>
</reference>
<feature type="compositionally biased region" description="Basic and acidic residues" evidence="3">
    <location>
        <begin position="465"/>
        <end position="482"/>
    </location>
</feature>
<dbReference type="SMART" id="SM00293">
    <property type="entry name" value="PWWP"/>
    <property type="match status" value="1"/>
</dbReference>
<feature type="compositionally biased region" description="Basic and acidic residues" evidence="3">
    <location>
        <begin position="210"/>
        <end position="227"/>
    </location>
</feature>
<dbReference type="EMBL" id="CM015733">
    <property type="protein sequence ID" value="KAF3705408.1"/>
    <property type="molecule type" value="Genomic_DNA"/>
</dbReference>
<feature type="region of interest" description="Disordered" evidence="3">
    <location>
        <begin position="1"/>
        <end position="51"/>
    </location>
</feature>
<feature type="compositionally biased region" description="Basic and acidic residues" evidence="3">
    <location>
        <begin position="240"/>
        <end position="252"/>
    </location>
</feature>
<feature type="compositionally biased region" description="Polar residues" evidence="3">
    <location>
        <begin position="555"/>
        <end position="565"/>
    </location>
</feature>
<dbReference type="GO" id="GO:0003682">
    <property type="term" value="F:chromatin binding"/>
    <property type="evidence" value="ECO:0007669"/>
    <property type="project" value="TreeGrafter"/>
</dbReference>
<feature type="compositionally biased region" description="Basic residues" evidence="3">
    <location>
        <begin position="514"/>
        <end position="524"/>
    </location>
</feature>
<protein>
    <submittedName>
        <fullName evidence="5">PWWP domain-containing protein 2A</fullName>
    </submittedName>
</protein>
<organism evidence="5 6">
    <name type="scientific">Channa argus</name>
    <name type="common">Northern snakehead</name>
    <name type="synonym">Ophicephalus argus</name>
    <dbReference type="NCBI Taxonomy" id="215402"/>
    <lineage>
        <taxon>Eukaryota</taxon>
        <taxon>Metazoa</taxon>
        <taxon>Chordata</taxon>
        <taxon>Craniata</taxon>
        <taxon>Vertebrata</taxon>
        <taxon>Euteleostomi</taxon>
        <taxon>Actinopterygii</taxon>
        <taxon>Neopterygii</taxon>
        <taxon>Teleostei</taxon>
        <taxon>Neoteleostei</taxon>
        <taxon>Acanthomorphata</taxon>
        <taxon>Anabantaria</taxon>
        <taxon>Anabantiformes</taxon>
        <taxon>Channoidei</taxon>
        <taxon>Channidae</taxon>
        <taxon>Channa</taxon>
    </lineage>
</organism>